<keyword evidence="3" id="KW-1185">Reference proteome</keyword>
<dbReference type="Proteomes" id="UP000595610">
    <property type="component" value="Chromosome 2"/>
</dbReference>
<dbReference type="AlphaFoldDB" id="A0A7T4N5Y8"/>
<dbReference type="KEGG" id="pgis:I6I06_23910"/>
<evidence type="ECO:0000256" key="1">
    <source>
        <dbReference type="SAM" id="MobiDB-lite"/>
    </source>
</evidence>
<gene>
    <name evidence="2" type="ORF">I6I06_23910</name>
</gene>
<sequence length="88" mass="9168">MAVVAAWFHGKSTGQTKAQDEAKAAIGAAQSQTVAAQQQAAQAAADAEQAQKSLQDVQNASQAHAEAQQIPDNQLDAELEQIGALRKD</sequence>
<name>A0A7T4N5Y8_9BURK</name>
<evidence type="ECO:0000313" key="3">
    <source>
        <dbReference type="Proteomes" id="UP000595610"/>
    </source>
</evidence>
<organism evidence="2 3">
    <name type="scientific">Paraburkholderia ginsengisoli</name>
    <dbReference type="NCBI Taxonomy" id="311231"/>
    <lineage>
        <taxon>Bacteria</taxon>
        <taxon>Pseudomonadati</taxon>
        <taxon>Pseudomonadota</taxon>
        <taxon>Betaproteobacteria</taxon>
        <taxon>Burkholderiales</taxon>
        <taxon>Burkholderiaceae</taxon>
        <taxon>Paraburkholderia</taxon>
    </lineage>
</organism>
<feature type="region of interest" description="Disordered" evidence="1">
    <location>
        <begin position="52"/>
        <end position="74"/>
    </location>
</feature>
<accession>A0A7T4N5Y8</accession>
<reference evidence="2 3" key="1">
    <citation type="submission" date="2020-12" db="EMBL/GenBank/DDBJ databases">
        <title>FDA dAtabase for Regulatory Grade micrObial Sequences (FDA-ARGOS): Supporting development and validation of Infectious Disease Dx tests.</title>
        <authorList>
            <person name="Nelson B."/>
            <person name="Plummer A."/>
            <person name="Tallon L."/>
            <person name="Sadzewicz L."/>
            <person name="Zhao X."/>
            <person name="Boylan J."/>
            <person name="Ott S."/>
            <person name="Bowen H."/>
            <person name="Vavikolanu K."/>
            <person name="Mehta A."/>
            <person name="Aluvathingal J."/>
            <person name="Nadendla S."/>
            <person name="Myers T."/>
            <person name="Yan Y."/>
            <person name="Sichtig H."/>
        </authorList>
    </citation>
    <scope>NUCLEOTIDE SEQUENCE [LARGE SCALE GENOMIC DNA]</scope>
    <source>
        <strain evidence="2 3">FDAARGOS_1049</strain>
    </source>
</reference>
<evidence type="ECO:0000313" key="2">
    <source>
        <dbReference type="EMBL" id="QQC65849.1"/>
    </source>
</evidence>
<proteinExistence type="predicted"/>
<dbReference type="RefSeq" id="WP_042325174.1">
    <property type="nucleotide sequence ID" value="NZ_CP066076.1"/>
</dbReference>
<dbReference type="EMBL" id="CP066076">
    <property type="protein sequence ID" value="QQC65849.1"/>
    <property type="molecule type" value="Genomic_DNA"/>
</dbReference>
<protein>
    <submittedName>
        <fullName evidence="2">Uncharacterized protein</fullName>
    </submittedName>
</protein>
<feature type="compositionally biased region" description="Polar residues" evidence="1">
    <location>
        <begin position="52"/>
        <end position="62"/>
    </location>
</feature>